<evidence type="ECO:0000313" key="2">
    <source>
        <dbReference type="EMBL" id="KAK0479264.1"/>
    </source>
</evidence>
<sequence length="715" mass="78519">MCEPVIQQDPAILRAEADRCYVDAALQLEDLVRLPPPHQHSPKIDTWLVDVLAQWGICQSNHKLAGITKSVFHKLEYSVIMAVARVDLEWVKKSRLVFNELGKLTGSRLLLSPMIQILLLKKMEDYRRDQAVGKEGPVTRWPFSSPAVPTAEPSLTPQLSKSTSGAPCHSSSPRLSFSQQILETFSVPLPLSPSRDLHSIVEQPPDPSATIETAPFLDVTTVPSLPKGLVSGMRPRPRMISTRPVVLATGTMSITPGPSTFSFSFIPDPDSPLHIKPASPFKTGPPVSTKKLPKKVYGLQTVNAASRPQVIPGRAPLQREESQSLPKPFLLDEGPVDSLDFDDDTCPLSPQDNEVMSLELTIGQMVSVGAASPLPRLFPTARRRKFVSPIEEVDFTSPPAIVVRPTRVEESLDDICHSYRARRSPPSRGAPKNPKAIDNPVKKRLQKLAQEKVQRRLQEEVRNLISSNVTRKRRTRPVSIDVVEEPSLKKPRMLEPVAEDDEVCPTPAVRKRGPGPTKPPLVALGVGGGGFGEVPMGSLDLAADGISHIGVLEIEADYGLFVKVDGRLWNKDVAAFVGERYTNPCDQCKSRGTHCRKFLTHTSICICCHYSKAACTVDRAMVLNPIDHLPCKAHHNDSSFYNTFQLVEERVSSIWTKARQFLAGLDILDDANVILRQVSHLRSDMSSAGRVGTSSLLPEDEENLSAVDLESGAGP</sequence>
<organism evidence="2 3">
    <name type="scientific">Armillaria novae-zelandiae</name>
    <dbReference type="NCBI Taxonomy" id="153914"/>
    <lineage>
        <taxon>Eukaryota</taxon>
        <taxon>Fungi</taxon>
        <taxon>Dikarya</taxon>
        <taxon>Basidiomycota</taxon>
        <taxon>Agaricomycotina</taxon>
        <taxon>Agaricomycetes</taxon>
        <taxon>Agaricomycetidae</taxon>
        <taxon>Agaricales</taxon>
        <taxon>Marasmiineae</taxon>
        <taxon>Physalacriaceae</taxon>
        <taxon>Armillaria</taxon>
    </lineage>
</organism>
<dbReference type="AlphaFoldDB" id="A0AA39UEH4"/>
<evidence type="ECO:0000313" key="3">
    <source>
        <dbReference type="Proteomes" id="UP001175227"/>
    </source>
</evidence>
<dbReference type="Proteomes" id="UP001175227">
    <property type="component" value="Unassembled WGS sequence"/>
</dbReference>
<feature type="region of interest" description="Disordered" evidence="1">
    <location>
        <begin position="420"/>
        <end position="442"/>
    </location>
</feature>
<evidence type="ECO:0000256" key="1">
    <source>
        <dbReference type="SAM" id="MobiDB-lite"/>
    </source>
</evidence>
<keyword evidence="3" id="KW-1185">Reference proteome</keyword>
<accession>A0AA39UEH4</accession>
<gene>
    <name evidence="2" type="ORF">IW261DRAFT_1564632</name>
</gene>
<name>A0AA39UEH4_9AGAR</name>
<feature type="region of interest" description="Disordered" evidence="1">
    <location>
        <begin position="143"/>
        <end position="172"/>
    </location>
</feature>
<dbReference type="EMBL" id="JAUEPR010000012">
    <property type="protein sequence ID" value="KAK0479264.1"/>
    <property type="molecule type" value="Genomic_DNA"/>
</dbReference>
<feature type="compositionally biased region" description="Polar residues" evidence="1">
    <location>
        <begin position="153"/>
        <end position="172"/>
    </location>
</feature>
<reference evidence="2" key="1">
    <citation type="submission" date="2023-06" db="EMBL/GenBank/DDBJ databases">
        <authorList>
            <consortium name="Lawrence Berkeley National Laboratory"/>
            <person name="Ahrendt S."/>
            <person name="Sahu N."/>
            <person name="Indic B."/>
            <person name="Wong-Bajracharya J."/>
            <person name="Merenyi Z."/>
            <person name="Ke H.-M."/>
            <person name="Monk M."/>
            <person name="Kocsube S."/>
            <person name="Drula E."/>
            <person name="Lipzen A."/>
            <person name="Balint B."/>
            <person name="Henrissat B."/>
            <person name="Andreopoulos B."/>
            <person name="Martin F.M."/>
            <person name="Harder C.B."/>
            <person name="Rigling D."/>
            <person name="Ford K.L."/>
            <person name="Foster G.D."/>
            <person name="Pangilinan J."/>
            <person name="Papanicolaou A."/>
            <person name="Barry K."/>
            <person name="LaButti K."/>
            <person name="Viragh M."/>
            <person name="Koriabine M."/>
            <person name="Yan M."/>
            <person name="Riley R."/>
            <person name="Champramary S."/>
            <person name="Plett K.L."/>
            <person name="Tsai I.J."/>
            <person name="Slot J."/>
            <person name="Sipos G."/>
            <person name="Plett J."/>
            <person name="Nagy L.G."/>
            <person name="Grigoriev I.V."/>
        </authorList>
    </citation>
    <scope>NUCLEOTIDE SEQUENCE</scope>
    <source>
        <strain evidence="2">ICMP 16352</strain>
    </source>
</reference>
<comment type="caution">
    <text evidence="2">The sequence shown here is derived from an EMBL/GenBank/DDBJ whole genome shotgun (WGS) entry which is preliminary data.</text>
</comment>
<protein>
    <submittedName>
        <fullName evidence="2">Uncharacterized protein</fullName>
    </submittedName>
</protein>
<proteinExistence type="predicted"/>
<feature type="region of interest" description="Disordered" evidence="1">
    <location>
        <begin position="497"/>
        <end position="520"/>
    </location>
</feature>